<dbReference type="GO" id="GO:0006302">
    <property type="term" value="P:double-strand break repair"/>
    <property type="evidence" value="ECO:0007669"/>
    <property type="project" value="TreeGrafter"/>
</dbReference>
<keyword evidence="13 16" id="KW-0234">DNA repair</keyword>
<dbReference type="AlphaFoldDB" id="G4NPB0"/>
<evidence type="ECO:0000313" key="21">
    <source>
        <dbReference type="Proteomes" id="UP000009287"/>
    </source>
</evidence>
<dbReference type="SUPFAM" id="SSF47807">
    <property type="entry name" value="5' to 3' exonuclease, C-terminal subdomain"/>
    <property type="match status" value="1"/>
</dbReference>
<keyword evidence="10" id="KW-0269">Exonuclease</keyword>
<evidence type="ECO:0000259" key="18">
    <source>
        <dbReference type="SMART" id="SM00475"/>
    </source>
</evidence>
<evidence type="ECO:0000259" key="17">
    <source>
        <dbReference type="SMART" id="SM00474"/>
    </source>
</evidence>
<dbReference type="EMBL" id="CP002401">
    <property type="protein sequence ID" value="AEP35356.1"/>
    <property type="molecule type" value="Genomic_DNA"/>
</dbReference>
<evidence type="ECO:0000256" key="10">
    <source>
        <dbReference type="ARBA" id="ARBA00022839"/>
    </source>
</evidence>
<keyword evidence="4 16" id="KW-0808">Transferase</keyword>
<dbReference type="SMART" id="SM00475">
    <property type="entry name" value="53EXOc"/>
    <property type="match status" value="1"/>
</dbReference>
<dbReference type="SUPFAM" id="SSF88723">
    <property type="entry name" value="PIN domain-like"/>
    <property type="match status" value="1"/>
</dbReference>
<evidence type="ECO:0000256" key="13">
    <source>
        <dbReference type="ARBA" id="ARBA00023204"/>
    </source>
</evidence>
<evidence type="ECO:0000256" key="7">
    <source>
        <dbReference type="ARBA" id="ARBA00022722"/>
    </source>
</evidence>
<dbReference type="EC" id="2.7.7.7" evidence="2 15"/>
<keyword evidence="5 16" id="KW-0548">Nucleotidyltransferase</keyword>
<reference evidence="20 21" key="1">
    <citation type="journal article" date="2011" name="J. Exp. Med.">
        <title>A live-attenuated chlamydial vaccine protects against trachoma in nonhuman primates.</title>
        <authorList>
            <person name="Kari L."/>
            <person name="Whitmire W.M."/>
            <person name="Olivares-Zavaleta N."/>
            <person name="Goheen M.M."/>
            <person name="Taylor L.D."/>
            <person name="Carlson J.H."/>
            <person name="Sturdevant G.L."/>
            <person name="Lu C."/>
            <person name="Bakios L.E."/>
            <person name="Randall L.B."/>
            <person name="Parnell M.J."/>
            <person name="Zhong G."/>
            <person name="Caldwell H.D."/>
        </authorList>
    </citation>
    <scope>NUCLEOTIDE SEQUENCE [LARGE SCALE GENOMIC DNA]</scope>
    <source>
        <strain evidence="20 21">A2497</strain>
    </source>
</reference>
<evidence type="ECO:0000256" key="14">
    <source>
        <dbReference type="ARBA" id="ARBA00049244"/>
    </source>
</evidence>
<keyword evidence="11 16" id="KW-0239">DNA-directed DNA polymerase</keyword>
<evidence type="ECO:0000256" key="11">
    <source>
        <dbReference type="ARBA" id="ARBA00022932"/>
    </source>
</evidence>
<dbReference type="SUPFAM" id="SSF56672">
    <property type="entry name" value="DNA/RNA polymerases"/>
    <property type="match status" value="1"/>
</dbReference>
<dbReference type="SMART" id="SM00474">
    <property type="entry name" value="35EXOc"/>
    <property type="match status" value="1"/>
</dbReference>
<feature type="domain" description="3'-5' exonuclease" evidence="17">
    <location>
        <begin position="293"/>
        <end position="463"/>
    </location>
</feature>
<dbReference type="GO" id="GO:0003677">
    <property type="term" value="F:DNA binding"/>
    <property type="evidence" value="ECO:0007669"/>
    <property type="project" value="UniProtKB-UniRule"/>
</dbReference>
<dbReference type="PANTHER" id="PTHR10133:SF27">
    <property type="entry name" value="DNA POLYMERASE NU"/>
    <property type="match status" value="1"/>
</dbReference>
<dbReference type="InterPro" id="IPR008918">
    <property type="entry name" value="HhH2"/>
</dbReference>
<dbReference type="FunFam" id="1.10.150.20:FF:000002">
    <property type="entry name" value="DNA polymerase I"/>
    <property type="match status" value="1"/>
</dbReference>
<dbReference type="PRINTS" id="PR00868">
    <property type="entry name" value="DNAPOLI"/>
</dbReference>
<evidence type="ECO:0000256" key="8">
    <source>
        <dbReference type="ARBA" id="ARBA00022763"/>
    </source>
</evidence>
<dbReference type="InterPro" id="IPR001098">
    <property type="entry name" value="DNA-dir_DNA_pol_A_palm_dom"/>
</dbReference>
<evidence type="ECO:0000256" key="2">
    <source>
        <dbReference type="ARBA" id="ARBA00012417"/>
    </source>
</evidence>
<feature type="domain" description="DNA-directed DNA polymerase family A palm" evidence="19">
    <location>
        <begin position="627"/>
        <end position="833"/>
    </location>
</feature>
<dbReference type="GO" id="GO:0008408">
    <property type="term" value="F:3'-5' exonuclease activity"/>
    <property type="evidence" value="ECO:0007669"/>
    <property type="project" value="InterPro"/>
</dbReference>
<feature type="domain" description="5'-3' exonuclease" evidence="18">
    <location>
        <begin position="4"/>
        <end position="259"/>
    </location>
</feature>
<evidence type="ECO:0000256" key="5">
    <source>
        <dbReference type="ARBA" id="ARBA00022695"/>
    </source>
</evidence>
<evidence type="ECO:0000256" key="1">
    <source>
        <dbReference type="ARBA" id="ARBA00007705"/>
    </source>
</evidence>
<dbReference type="Gene3D" id="1.20.1060.10">
    <property type="entry name" value="Taq DNA Polymerase, Chain T, domain 4"/>
    <property type="match status" value="1"/>
</dbReference>
<dbReference type="InterPro" id="IPR036279">
    <property type="entry name" value="5-3_exonuclease_C_sf"/>
</dbReference>
<dbReference type="InterPro" id="IPR018320">
    <property type="entry name" value="DNA_polymerase_1"/>
</dbReference>
<dbReference type="InterPro" id="IPR036397">
    <property type="entry name" value="RNaseH_sf"/>
</dbReference>
<evidence type="ECO:0000259" key="19">
    <source>
        <dbReference type="SMART" id="SM00482"/>
    </source>
</evidence>
<accession>G4NPB0</accession>
<name>G4NPB0_CHLT4</name>
<dbReference type="CDD" id="cd09859">
    <property type="entry name" value="PIN_53EXO"/>
    <property type="match status" value="1"/>
</dbReference>
<dbReference type="Gene3D" id="3.30.420.10">
    <property type="entry name" value="Ribonuclease H-like superfamily/Ribonuclease H"/>
    <property type="match status" value="1"/>
</dbReference>
<gene>
    <name evidence="16" type="primary">polA</name>
    <name evidence="20" type="ordered locus">CTO_0540</name>
</gene>
<dbReference type="NCBIfam" id="TIGR00593">
    <property type="entry name" value="pola"/>
    <property type="match status" value="1"/>
</dbReference>
<dbReference type="Pfam" id="PF02739">
    <property type="entry name" value="5_3_exonuc_N"/>
    <property type="match status" value="1"/>
</dbReference>
<dbReference type="InterPro" id="IPR002298">
    <property type="entry name" value="DNA_polymerase_A"/>
</dbReference>
<dbReference type="InterPro" id="IPR043502">
    <property type="entry name" value="DNA/RNA_pol_sf"/>
</dbReference>
<keyword evidence="12 16" id="KW-0238">DNA-binding</keyword>
<evidence type="ECO:0000256" key="15">
    <source>
        <dbReference type="NCBIfam" id="TIGR00593"/>
    </source>
</evidence>
<dbReference type="InterPro" id="IPR029060">
    <property type="entry name" value="PIN-like_dom_sf"/>
</dbReference>
<evidence type="ECO:0000256" key="6">
    <source>
        <dbReference type="ARBA" id="ARBA00022705"/>
    </source>
</evidence>
<dbReference type="InterPro" id="IPR020045">
    <property type="entry name" value="DNA_polI_H3TH"/>
</dbReference>
<dbReference type="Gene3D" id="1.10.150.20">
    <property type="entry name" value="5' to 3' exonuclease, C-terminal subdomain"/>
    <property type="match status" value="2"/>
</dbReference>
<dbReference type="KEGG" id="cra:CTO_0540"/>
<comment type="catalytic activity">
    <reaction evidence="14 16">
        <text>DNA(n) + a 2'-deoxyribonucleoside 5'-triphosphate = DNA(n+1) + diphosphate</text>
        <dbReference type="Rhea" id="RHEA:22508"/>
        <dbReference type="Rhea" id="RHEA-COMP:17339"/>
        <dbReference type="Rhea" id="RHEA-COMP:17340"/>
        <dbReference type="ChEBI" id="CHEBI:33019"/>
        <dbReference type="ChEBI" id="CHEBI:61560"/>
        <dbReference type="ChEBI" id="CHEBI:173112"/>
        <dbReference type="EC" id="2.7.7.7"/>
    </reaction>
</comment>
<dbReference type="FunFam" id="1.20.1060.10:FF:000001">
    <property type="entry name" value="DNA polymerase I"/>
    <property type="match status" value="1"/>
</dbReference>
<evidence type="ECO:0000256" key="16">
    <source>
        <dbReference type="RuleBase" id="RU004460"/>
    </source>
</evidence>
<keyword evidence="8 16" id="KW-0227">DNA damage</keyword>
<dbReference type="InterPro" id="IPR020046">
    <property type="entry name" value="5-3_exonucl_a-hlix_arch_N"/>
</dbReference>
<dbReference type="PANTHER" id="PTHR10133">
    <property type="entry name" value="DNA POLYMERASE I"/>
    <property type="match status" value="1"/>
</dbReference>
<dbReference type="Proteomes" id="UP000009287">
    <property type="component" value="Chromosome"/>
</dbReference>
<dbReference type="Pfam" id="PF01367">
    <property type="entry name" value="5_3_exonuc"/>
    <property type="match status" value="1"/>
</dbReference>
<dbReference type="CDD" id="cd09898">
    <property type="entry name" value="H3TH_53EXO"/>
    <property type="match status" value="1"/>
</dbReference>
<dbReference type="FunFam" id="1.10.150.20:FF:000003">
    <property type="entry name" value="DNA polymerase I"/>
    <property type="match status" value="1"/>
</dbReference>
<dbReference type="SMART" id="SM00279">
    <property type="entry name" value="HhH2"/>
    <property type="match status" value="1"/>
</dbReference>
<dbReference type="PATRIC" id="fig|580047.4.peg.546"/>
<keyword evidence="6 16" id="KW-0235">DNA replication</keyword>
<dbReference type="GO" id="GO:0008409">
    <property type="term" value="F:5'-3' exonuclease activity"/>
    <property type="evidence" value="ECO:0007669"/>
    <property type="project" value="InterPro"/>
</dbReference>
<organism evidence="20 21">
    <name type="scientific">Chlamydia trachomatis serovar A (strain A2497)</name>
    <dbReference type="NCBI Taxonomy" id="580047"/>
    <lineage>
        <taxon>Bacteria</taxon>
        <taxon>Pseudomonadati</taxon>
        <taxon>Chlamydiota</taxon>
        <taxon>Chlamydiia</taxon>
        <taxon>Chlamydiales</taxon>
        <taxon>Chlamydiaceae</taxon>
        <taxon>Chlamydia/Chlamydophila group</taxon>
        <taxon>Chlamydia</taxon>
    </lineage>
</organism>
<dbReference type="SUPFAM" id="SSF53098">
    <property type="entry name" value="Ribonuclease H-like"/>
    <property type="match status" value="1"/>
</dbReference>
<dbReference type="GO" id="GO:0006261">
    <property type="term" value="P:DNA-templated DNA replication"/>
    <property type="evidence" value="ECO:0007669"/>
    <property type="project" value="UniProtKB-UniRule"/>
</dbReference>
<dbReference type="Gene3D" id="3.30.70.370">
    <property type="match status" value="1"/>
</dbReference>
<evidence type="ECO:0000256" key="12">
    <source>
        <dbReference type="ARBA" id="ARBA00023125"/>
    </source>
</evidence>
<evidence type="ECO:0000313" key="20">
    <source>
        <dbReference type="EMBL" id="AEP35356.1"/>
    </source>
</evidence>
<protein>
    <recommendedName>
        <fullName evidence="3 15">DNA polymerase I</fullName>
        <ecNumber evidence="2 15">2.7.7.7</ecNumber>
    </recommendedName>
</protein>
<evidence type="ECO:0000256" key="3">
    <source>
        <dbReference type="ARBA" id="ARBA00020311"/>
    </source>
</evidence>
<evidence type="ECO:0000256" key="4">
    <source>
        <dbReference type="ARBA" id="ARBA00022679"/>
    </source>
</evidence>
<sequence length="868" mass="96852">MHMKKLFVLDVSGFVFRAYFALPEMRGPNGESTQAVFGFIRSLDKLIKDLSPEYVVAVFDGPNNKQSRQELYADYKSNRDRQLGDLPEQIRLVKQYCELLGISCLEEKGVEADDVIASITKKAVADGFEVCICTADKDLLQLVSSRVSVFNPWKEQEIQYNEVLSQFGVPPEQIADYLALVGDSSDNIPGVSGCGPKKAQALLKEFQSVEELVANTERLSGKTKQMIEDQKETLLLSKRLATLHMDLAFPLTTEEFAFSPQAIDSAQLNTFYLQHGFKALVKHAETATSSIAVQTVTDPVTLKTVLEQLKGGEVGYCAAYTGEHLPSLQLHGVALAGANQVFYIEVSGVQEIALLKDFFADKATQFFGYRSKRDNHALRNSGIDVHVTADLVLAEHLVSGGAKISFQTLLMESGHIQEAVFFSKEWGAGSLPVQSLPRDPLQYFGMLASKLLAIKNYLFVKLEEKGLKDIFETVEQPLEAVLFAMECVGMPLDSQGLAVLDRDLTKELEECSQEIYDLVGCEFNIKSPKQLSDILYQRLGIEPVDKAKSTKAEVLEALEDRHEIIPKILMFRATEKMLSTYVRALPKQINAGTQRIHPTFNQVGTVTGRLSCQDPNLQNIPVRSERGRSLREAFRVKKDNDYFLAADYSQIELRFLAHLSQDEMLKRAFNSGEDIHAFTASQVFNVPLEQVTKQQRYQAKAVNFGLVYGQQAYGLSKILKISVSEAQGLMDAYFARYPLAAEFITQTIEQASKNQKVTTMLGRERILSDWESSPGARAASGRLAVNTRIQGSAAELIKLAMLNISDEMRSRGLKSRLLLQIHDELLFEVPAEELEEMRSLVQEKMESAMELSVPLVVNVLIGKNWAEC</sequence>
<dbReference type="GO" id="GO:0003887">
    <property type="term" value="F:DNA-directed DNA polymerase activity"/>
    <property type="evidence" value="ECO:0007669"/>
    <property type="project" value="UniProtKB-UniRule"/>
</dbReference>
<dbReference type="Gene3D" id="3.40.50.1010">
    <property type="entry name" value="5'-nuclease"/>
    <property type="match status" value="1"/>
</dbReference>
<dbReference type="Pfam" id="PF00476">
    <property type="entry name" value="DNA_pol_A"/>
    <property type="match status" value="1"/>
</dbReference>
<comment type="similarity">
    <text evidence="1 16">Belongs to the DNA polymerase type-A family.</text>
</comment>
<dbReference type="NCBIfam" id="NF004397">
    <property type="entry name" value="PRK05755.1"/>
    <property type="match status" value="1"/>
</dbReference>
<keyword evidence="9" id="KW-0378">Hydrolase</keyword>
<keyword evidence="7" id="KW-0540">Nuclease</keyword>
<dbReference type="CDD" id="cd08637">
    <property type="entry name" value="DNA_pol_A_pol_I_C"/>
    <property type="match status" value="1"/>
</dbReference>
<dbReference type="InterPro" id="IPR012337">
    <property type="entry name" value="RNaseH-like_sf"/>
</dbReference>
<dbReference type="SMART" id="SM00482">
    <property type="entry name" value="POLAc"/>
    <property type="match status" value="1"/>
</dbReference>
<dbReference type="InterPro" id="IPR002562">
    <property type="entry name" value="3'-5'_exonuclease_dom"/>
</dbReference>
<evidence type="ECO:0000256" key="9">
    <source>
        <dbReference type="ARBA" id="ARBA00022801"/>
    </source>
</evidence>
<dbReference type="InterPro" id="IPR002421">
    <property type="entry name" value="5-3_exonuclease"/>
</dbReference>
<proteinExistence type="inferred from homology"/>